<sequence length="72" mass="8358">MTKYDEYYNDLGACLYRVKITEISSIINSADSHGRSRRRFLGLGPTSFVFVTYFRLIDFAAPYPAIHFQEIN</sequence>
<accession>A0A433D7D7</accession>
<evidence type="ECO:0000313" key="2">
    <source>
        <dbReference type="Proteomes" id="UP000268093"/>
    </source>
</evidence>
<protein>
    <submittedName>
        <fullName evidence="1">Uncharacterized protein</fullName>
    </submittedName>
</protein>
<organism evidence="1 2">
    <name type="scientific">Jimgerdemannia flammicorona</name>
    <dbReference type="NCBI Taxonomy" id="994334"/>
    <lineage>
        <taxon>Eukaryota</taxon>
        <taxon>Fungi</taxon>
        <taxon>Fungi incertae sedis</taxon>
        <taxon>Mucoromycota</taxon>
        <taxon>Mucoromycotina</taxon>
        <taxon>Endogonomycetes</taxon>
        <taxon>Endogonales</taxon>
        <taxon>Endogonaceae</taxon>
        <taxon>Jimgerdemannia</taxon>
    </lineage>
</organism>
<name>A0A433D7D7_9FUNG</name>
<evidence type="ECO:0000313" key="1">
    <source>
        <dbReference type="EMBL" id="RUP46521.1"/>
    </source>
</evidence>
<dbReference type="Proteomes" id="UP000268093">
    <property type="component" value="Unassembled WGS sequence"/>
</dbReference>
<reference evidence="1 2" key="1">
    <citation type="journal article" date="2018" name="New Phytol.">
        <title>Phylogenomics of Endogonaceae and evolution of mycorrhizas within Mucoromycota.</title>
        <authorList>
            <person name="Chang Y."/>
            <person name="Desiro A."/>
            <person name="Na H."/>
            <person name="Sandor L."/>
            <person name="Lipzen A."/>
            <person name="Clum A."/>
            <person name="Barry K."/>
            <person name="Grigoriev I.V."/>
            <person name="Martin F.M."/>
            <person name="Stajich J.E."/>
            <person name="Smith M.E."/>
            <person name="Bonito G."/>
            <person name="Spatafora J.W."/>
        </authorList>
    </citation>
    <scope>NUCLEOTIDE SEQUENCE [LARGE SCALE GENOMIC DNA]</scope>
    <source>
        <strain evidence="1 2">GMNB39</strain>
    </source>
</reference>
<keyword evidence="2" id="KW-1185">Reference proteome</keyword>
<dbReference type="AlphaFoldDB" id="A0A433D7D7"/>
<dbReference type="EMBL" id="RBNI01005722">
    <property type="protein sequence ID" value="RUP46521.1"/>
    <property type="molecule type" value="Genomic_DNA"/>
</dbReference>
<gene>
    <name evidence="1" type="ORF">BC936DRAFT_146857</name>
</gene>
<proteinExistence type="predicted"/>
<comment type="caution">
    <text evidence="1">The sequence shown here is derived from an EMBL/GenBank/DDBJ whole genome shotgun (WGS) entry which is preliminary data.</text>
</comment>